<evidence type="ECO:0000313" key="3">
    <source>
        <dbReference type="Proteomes" id="UP000236546"/>
    </source>
</evidence>
<evidence type="ECO:0000313" key="2">
    <source>
        <dbReference type="EMBL" id="PNP48678.1"/>
    </source>
</evidence>
<feature type="region of interest" description="Disordered" evidence="1">
    <location>
        <begin position="1140"/>
        <end position="1161"/>
    </location>
</feature>
<gene>
    <name evidence="2" type="ORF">TGAMA5MH_00369</name>
</gene>
<feature type="region of interest" description="Disordered" evidence="1">
    <location>
        <begin position="97"/>
        <end position="135"/>
    </location>
</feature>
<organism evidence="2 3">
    <name type="scientific">Trichoderma gamsii</name>
    <dbReference type="NCBI Taxonomy" id="398673"/>
    <lineage>
        <taxon>Eukaryota</taxon>
        <taxon>Fungi</taxon>
        <taxon>Dikarya</taxon>
        <taxon>Ascomycota</taxon>
        <taxon>Pezizomycotina</taxon>
        <taxon>Sordariomycetes</taxon>
        <taxon>Hypocreomycetidae</taxon>
        <taxon>Hypocreales</taxon>
        <taxon>Hypocreaceae</taxon>
        <taxon>Trichoderma</taxon>
    </lineage>
</organism>
<dbReference type="Proteomes" id="UP000236546">
    <property type="component" value="Unassembled WGS sequence"/>
</dbReference>
<feature type="compositionally biased region" description="Basic and acidic residues" evidence="1">
    <location>
        <begin position="117"/>
        <end position="131"/>
    </location>
</feature>
<name>A0A2K0TT21_9HYPO</name>
<proteinExistence type="predicted"/>
<protein>
    <submittedName>
        <fullName evidence="2">Uncharacterized protein</fullName>
    </submittedName>
</protein>
<accession>A0A2K0TT21</accession>
<feature type="region of interest" description="Disordered" evidence="1">
    <location>
        <begin position="449"/>
        <end position="469"/>
    </location>
</feature>
<evidence type="ECO:0000256" key="1">
    <source>
        <dbReference type="SAM" id="MobiDB-lite"/>
    </source>
</evidence>
<dbReference type="OrthoDB" id="2992173at2759"/>
<sequence>MGSLLLPVKVECFIFNKSVCSGADDEAKIAPLAQPDYALLQYNNHFLSNDVLRHVDLHAASPASTNMRFTDLGTNQPRSRRQGVYVHWTLPRPYRTAATKTERKAQAGLPPDTDIPGDEKYGESRPSDGHDPTVPSYYDVPPRWLVVRYIDDRKSIQPESAEGLVPEFRAWVVESDVCRSIDDLDESVDVQTDVSPYIAPESGLGGSVDVDMQAQSEVFIGQRFPAETWCEKNDTKRVRLSLFNSSNQLFADYQPHNGNVFSMLDRFEYLDSAGKEQCLEAANASYYVIGWQPDIERDLFVPPTRQKSDDPSARPSQLQSLNMILEADDLTNAWSKDHSAARTLCHGAMYEVEWNALKKPSKVPADQTCSHLMKASPIAVGTTPMDAIMAYVSGHSKSSVGDVHKLEMDLLKLQTLLLDRDEGVEPQRRAANVLSNFNFQRQDGGRKYFLSNPQDGDNKTTKPEGTYEPTETELSNLSLMNEKQRQIDTLSRLLRKRQWDLFALWWKLLIDVNAAATSGQYKKWREEITKHIGNIHRKIKAIENEVDKVELDSKKIQVGTSEPFHQAGDPTVLLAGIQSGWPVDFLDPLKVRLRHQIIGARKDGKPVEPNLPENLGTIIKNLEGSWGTENPWGTDMRLLLSEFIILKSDINHEHKPEKPALLPLYHDVDRRLISPEDDKPSETSDPKKPDVPRWRDRWHGTQPWLPLYLEWEVNFIQIPYNHWELDDGDLTRNEAEYSKLRYRIKTESLSKDDVRDSRKLSGRVLMLPQPTMSLKHKVEQLFTDTPAPMLKGLEDDLDFILSNIDKLNLLSAPLAGFTDHLITRQGGTHVKPTYRQPNRSGGGGYLPKAIPGAKVAAKHGEFGEADLILMGLETDLTPYGAGVSFSADGENPFKPVTHGQFCFSKLNIIDKFGQAVHAISPSISGDKTTPKLYTSEYLRAQQLLQLSTSNATPVGGRGDSSVVRSEFAQVPPQINQPARLNADFVTLQPGPGGPSSKPYWKPVQQAGQPVWGWVMVNYANYGLQFFASDGRFYKEVRFGGPDGSMTSPNWMPDRTGLEPDKDPGLKQLDNLLETLKDKDYLMAFIYMINGAMKHMLPAPGAFSEFSTAIVGQPLALVNMGWSLELAVEAYESHASFGPSTMRRTLTQDEKDKKPRNGDNNDNHVYAFRVKLGDKTKAYDGLVGYWNAKKSPVAGDGLELRELFTYYIDETEDTGLMNDPRTKISHTNFPKFNPYYLDPTELRPLDHDVQHCRQLQGFGAIIDPFTAIHGYSSILPVRELKLSPWMWEKAFRNMTAFFHMGPLIVTTDLVIPTGAVAPAVDVESPATKEKPEPLKVKLPTNSLAQWEWLQPYMVDNEAFPESVHVASFGVAPADQKPRLEPNPYTAIEGYLHLKGPSVVKDVSKTPERNS</sequence>
<feature type="region of interest" description="Disordered" evidence="1">
    <location>
        <begin position="674"/>
        <end position="695"/>
    </location>
</feature>
<comment type="caution">
    <text evidence="2">The sequence shown here is derived from an EMBL/GenBank/DDBJ whole genome shotgun (WGS) entry which is preliminary data.</text>
</comment>
<dbReference type="EMBL" id="MTYH01000003">
    <property type="protein sequence ID" value="PNP48678.1"/>
    <property type="molecule type" value="Genomic_DNA"/>
</dbReference>
<reference evidence="2 3" key="1">
    <citation type="submission" date="2017-02" db="EMBL/GenBank/DDBJ databases">
        <title>Genomes of Trichoderma spp. with biocontrol activity.</title>
        <authorList>
            <person name="Gardiner D."/>
            <person name="Kazan K."/>
            <person name="Vos C."/>
            <person name="Harvey P."/>
        </authorList>
    </citation>
    <scope>NUCLEOTIDE SEQUENCE [LARGE SCALE GENOMIC DNA]</scope>
    <source>
        <strain evidence="2 3">A5MH</strain>
    </source>
</reference>
<feature type="compositionally biased region" description="Basic and acidic residues" evidence="1">
    <location>
        <begin position="1145"/>
        <end position="1161"/>
    </location>
</feature>